<comment type="caution">
    <text evidence="2">The sequence shown here is derived from an EMBL/GenBank/DDBJ whole genome shotgun (WGS) entry which is preliminary data.</text>
</comment>
<gene>
    <name evidence="2" type="ORF">IEE83_25195</name>
</gene>
<name>A0ABR9WI56_9BACT</name>
<dbReference type="EMBL" id="JACYGY010000001">
    <property type="protein sequence ID" value="MBE9465191.1"/>
    <property type="molecule type" value="Genomic_DNA"/>
</dbReference>
<keyword evidence="3" id="KW-1185">Reference proteome</keyword>
<keyword evidence="1" id="KW-1133">Transmembrane helix</keyword>
<keyword evidence="1" id="KW-0472">Membrane</keyword>
<reference evidence="3" key="1">
    <citation type="submission" date="2023-07" db="EMBL/GenBank/DDBJ databases">
        <title>Dyadobacter sp. nov 'subterranea' isolated from contaminted grondwater.</title>
        <authorList>
            <person name="Szabo I."/>
            <person name="Al-Omari J."/>
            <person name="Szerdahelyi S.G."/>
            <person name="Rado J."/>
        </authorList>
    </citation>
    <scope>NUCLEOTIDE SEQUENCE [LARGE SCALE GENOMIC DNA]</scope>
    <source>
        <strain evidence="3">UP-52</strain>
    </source>
</reference>
<sequence length="171" mass="19933">MENEKTPFRKKWAKWRFIGLAIIALAIFIKFFVLKDEEEEMLAPIVEVDLSKVAFKSEKEVEAILGKGKLDSYWRDADAGCDKCPKVVYRDGKIEIIYIKEIADRITINNLSEYSFKNHIILGLLGLKSDTNPTFENDEVKRWDNYEKYTQIAAFAKKDKLEYILIKSKVK</sequence>
<proteinExistence type="predicted"/>
<protein>
    <submittedName>
        <fullName evidence="2">Uncharacterized protein</fullName>
    </submittedName>
</protein>
<keyword evidence="1" id="KW-0812">Transmembrane</keyword>
<organism evidence="2 3">
    <name type="scientific">Dyadobacter subterraneus</name>
    <dbReference type="NCBI Taxonomy" id="2773304"/>
    <lineage>
        <taxon>Bacteria</taxon>
        <taxon>Pseudomonadati</taxon>
        <taxon>Bacteroidota</taxon>
        <taxon>Cytophagia</taxon>
        <taxon>Cytophagales</taxon>
        <taxon>Spirosomataceae</taxon>
        <taxon>Dyadobacter</taxon>
    </lineage>
</organism>
<feature type="transmembrane region" description="Helical" evidence="1">
    <location>
        <begin position="15"/>
        <end position="33"/>
    </location>
</feature>
<evidence type="ECO:0000313" key="3">
    <source>
        <dbReference type="Proteomes" id="UP000634134"/>
    </source>
</evidence>
<dbReference type="RefSeq" id="WP_194123199.1">
    <property type="nucleotide sequence ID" value="NZ_JACYGY010000001.1"/>
</dbReference>
<accession>A0ABR9WI56</accession>
<evidence type="ECO:0000313" key="2">
    <source>
        <dbReference type="EMBL" id="MBE9465191.1"/>
    </source>
</evidence>
<evidence type="ECO:0000256" key="1">
    <source>
        <dbReference type="SAM" id="Phobius"/>
    </source>
</evidence>
<dbReference type="Proteomes" id="UP000634134">
    <property type="component" value="Unassembled WGS sequence"/>
</dbReference>